<protein>
    <submittedName>
        <fullName evidence="1">Aspartate/glutamate racemase family protein</fullName>
    </submittedName>
</protein>
<reference evidence="1 2" key="1">
    <citation type="submission" date="2021-03" db="EMBL/GenBank/DDBJ databases">
        <title>Assistant Professor.</title>
        <authorList>
            <person name="Huq M.A."/>
        </authorList>
    </citation>
    <scope>NUCLEOTIDE SEQUENCE [LARGE SCALE GENOMIC DNA]</scope>
    <source>
        <strain evidence="1 2">MAH-29</strain>
    </source>
</reference>
<evidence type="ECO:0000313" key="1">
    <source>
        <dbReference type="EMBL" id="MBO9203084.1"/>
    </source>
</evidence>
<accession>A0ABS3YYT0</accession>
<gene>
    <name evidence="1" type="ORF">J7I42_22530</name>
</gene>
<dbReference type="Proteomes" id="UP000677244">
    <property type="component" value="Unassembled WGS sequence"/>
</dbReference>
<dbReference type="InterPro" id="IPR001920">
    <property type="entry name" value="Asp/Glu_race"/>
</dbReference>
<name>A0ABS3YYT0_9BACT</name>
<sequence>MPVETCHFIQANHKSVRRIGVMTTNGTYKTGLYKNLLLDLGYDVVIPDLIFQNEVIHRMIYDPVFGIKLRPDSISLE</sequence>
<dbReference type="Gene3D" id="3.40.50.1860">
    <property type="match status" value="1"/>
</dbReference>
<keyword evidence="2" id="KW-1185">Reference proteome</keyword>
<dbReference type="EMBL" id="JAGHKO010000005">
    <property type="protein sequence ID" value="MBO9203084.1"/>
    <property type="molecule type" value="Genomic_DNA"/>
</dbReference>
<proteinExistence type="predicted"/>
<comment type="caution">
    <text evidence="1">The sequence shown here is derived from an EMBL/GenBank/DDBJ whole genome shotgun (WGS) entry which is preliminary data.</text>
</comment>
<evidence type="ECO:0000313" key="2">
    <source>
        <dbReference type="Proteomes" id="UP000677244"/>
    </source>
</evidence>
<dbReference type="SUPFAM" id="SSF53681">
    <property type="entry name" value="Aspartate/glutamate racemase"/>
    <property type="match status" value="1"/>
</dbReference>
<organism evidence="1 2">
    <name type="scientific">Niastella soli</name>
    <dbReference type="NCBI Taxonomy" id="2821487"/>
    <lineage>
        <taxon>Bacteria</taxon>
        <taxon>Pseudomonadati</taxon>
        <taxon>Bacteroidota</taxon>
        <taxon>Chitinophagia</taxon>
        <taxon>Chitinophagales</taxon>
        <taxon>Chitinophagaceae</taxon>
        <taxon>Niastella</taxon>
    </lineage>
</organism>